<evidence type="ECO:0000256" key="5">
    <source>
        <dbReference type="ARBA" id="ARBA00022801"/>
    </source>
</evidence>
<reference evidence="10 11" key="1">
    <citation type="submission" date="2017-08" db="EMBL/GenBank/DDBJ databases">
        <title>Burning lignite coal seam in the remote Altai Mountains harbors a hydrogen-driven thermophilic microbial community.</title>
        <authorList>
            <person name="Kadnikov V.V."/>
            <person name="Mardanov A.V."/>
            <person name="Ivasenko D."/>
            <person name="Beletsky A.V."/>
            <person name="Karnachuk O.V."/>
            <person name="Ravin N.V."/>
        </authorList>
    </citation>
    <scope>NUCLEOTIDE SEQUENCE [LARGE SCALE GENOMIC DNA]</scope>
    <source>
        <strain evidence="10">AL31</strain>
    </source>
</reference>
<dbReference type="Pfam" id="PF01261">
    <property type="entry name" value="AP_endonuc_2"/>
    <property type="match status" value="1"/>
</dbReference>
<dbReference type="PANTHER" id="PTHR21445">
    <property type="entry name" value="ENDONUCLEASE IV ENDODEOXYRIBONUCLEASE IV"/>
    <property type="match status" value="1"/>
</dbReference>
<feature type="binding site" evidence="8">
    <location>
        <position position="145"/>
    </location>
    <ligand>
        <name>Zn(2+)</name>
        <dbReference type="ChEBI" id="CHEBI:29105"/>
        <label>1</label>
    </ligand>
</feature>
<comment type="similarity">
    <text evidence="1 8">Belongs to the AP endonuclease 2 family.</text>
</comment>
<comment type="caution">
    <text evidence="10">The sequence shown here is derived from an EMBL/GenBank/DDBJ whole genome shotgun (WGS) entry which is preliminary data.</text>
</comment>
<keyword evidence="4 8" id="KW-0227">DNA damage</keyword>
<comment type="catalytic activity">
    <reaction evidence="8">
        <text>Endonucleolytic cleavage to 5'-phosphooligonucleotide end-products.</text>
        <dbReference type="EC" id="3.1.21.2"/>
    </reaction>
</comment>
<evidence type="ECO:0000256" key="4">
    <source>
        <dbReference type="ARBA" id="ARBA00022763"/>
    </source>
</evidence>
<feature type="binding site" evidence="8">
    <location>
        <position position="180"/>
    </location>
    <ligand>
        <name>Zn(2+)</name>
        <dbReference type="ChEBI" id="CHEBI:29105"/>
        <label>2</label>
    </ligand>
</feature>
<evidence type="ECO:0000313" key="10">
    <source>
        <dbReference type="EMBL" id="PTQ53122.1"/>
    </source>
</evidence>
<feature type="binding site" evidence="8">
    <location>
        <position position="263"/>
    </location>
    <ligand>
        <name>Zn(2+)</name>
        <dbReference type="ChEBI" id="CHEBI:29105"/>
        <label>3</label>
    </ligand>
</feature>
<gene>
    <name evidence="8" type="primary">nfo</name>
    <name evidence="10" type="ORF">BLITH_0202</name>
</gene>
<dbReference type="GO" id="GO:0008270">
    <property type="term" value="F:zinc ion binding"/>
    <property type="evidence" value="ECO:0007669"/>
    <property type="project" value="UniProtKB-UniRule"/>
</dbReference>
<feature type="binding site" evidence="8">
    <location>
        <position position="105"/>
    </location>
    <ligand>
        <name>Zn(2+)</name>
        <dbReference type="ChEBI" id="CHEBI:29105"/>
        <label>1</label>
    </ligand>
</feature>
<dbReference type="InterPro" id="IPR036237">
    <property type="entry name" value="Xyl_isomerase-like_sf"/>
</dbReference>
<accession>A0A2T5GAA2</accession>
<dbReference type="GO" id="GO:0008833">
    <property type="term" value="F:deoxyribonuclease IV (phage-T4-induced) activity"/>
    <property type="evidence" value="ECO:0007669"/>
    <property type="project" value="UniProtKB-UniRule"/>
</dbReference>
<dbReference type="HAMAP" id="MF_00152">
    <property type="entry name" value="Nfo"/>
    <property type="match status" value="1"/>
</dbReference>
<dbReference type="AlphaFoldDB" id="A0A2T5GAA2"/>
<feature type="binding site" evidence="8">
    <location>
        <position position="293"/>
    </location>
    <ligand>
        <name>Zn(2+)</name>
        <dbReference type="ChEBI" id="CHEBI:29105"/>
        <label>2</label>
    </ligand>
</feature>
<dbReference type="EMBL" id="PEBW01000001">
    <property type="protein sequence ID" value="PTQ53122.1"/>
    <property type="molecule type" value="Genomic_DNA"/>
</dbReference>
<comment type="cofactor">
    <cofactor evidence="8">
        <name>Zn(2+)</name>
        <dbReference type="ChEBI" id="CHEBI:29105"/>
    </cofactor>
    <text evidence="8">Binds 3 Zn(2+) ions.</text>
</comment>
<evidence type="ECO:0000256" key="7">
    <source>
        <dbReference type="ARBA" id="ARBA00023204"/>
    </source>
</evidence>
<dbReference type="Gene3D" id="3.20.20.150">
    <property type="entry name" value="Divalent-metal-dependent TIM barrel enzymes"/>
    <property type="match status" value="1"/>
</dbReference>
<dbReference type="SMART" id="SM00518">
    <property type="entry name" value="AP2Ec"/>
    <property type="match status" value="1"/>
</dbReference>
<dbReference type="EC" id="3.1.21.2" evidence="8"/>
<organism evidence="10 11">
    <name type="scientific">Brockia lithotrophica</name>
    <dbReference type="NCBI Taxonomy" id="933949"/>
    <lineage>
        <taxon>Bacteria</taxon>
        <taxon>Bacillati</taxon>
        <taxon>Bacillota</taxon>
        <taxon>Bacilli</taxon>
        <taxon>Bacillales</taxon>
        <taxon>Bacillales Family X. Incertae Sedis</taxon>
        <taxon>Brockia</taxon>
    </lineage>
</organism>
<feature type="binding site" evidence="8">
    <location>
        <position position="248"/>
    </location>
    <ligand>
        <name>Zn(2+)</name>
        <dbReference type="ChEBI" id="CHEBI:29105"/>
        <label>2</label>
    </ligand>
</feature>
<evidence type="ECO:0000256" key="1">
    <source>
        <dbReference type="ARBA" id="ARBA00005340"/>
    </source>
</evidence>
<evidence type="ECO:0000256" key="8">
    <source>
        <dbReference type="HAMAP-Rule" id="MF_00152"/>
    </source>
</evidence>
<feature type="domain" description="Xylose isomerase-like TIM barrel" evidence="9">
    <location>
        <begin position="57"/>
        <end position="314"/>
    </location>
</feature>
<dbReference type="NCBIfam" id="TIGR00587">
    <property type="entry name" value="nfo"/>
    <property type="match status" value="1"/>
</dbReference>
<sequence length="407" mass="45448">MRTFRPAEERLGPRFASVRGLRKVLGGGHSVNVAFSTDLLVGSHVSFSKKGLLNAAQEAHSYGATAFMIYTGAPQNTVRKPMAEQFVEEGWAYMRRAGLRYFLVHAPYIVNLATPKEESFAFTVRFLQEEIGRTHEARTDLIVVHPGAAVGQTEDEALRRIASGLKEVLRVPHPVRVALETMSGQGSEVGRTFEQLRILLDEVGDPRLTICLDTCHVFAAGYDILRDLDGVLETFDRVLGLERLACVHVNDSKFPFGSRRDRHAVLGTGYLGFAAPYRVVHHPALAGRPFILETPWVGTKGKERPMYEAEIALLAGWARRRFGEEFVRDVEALRRFFAEQGISSLRSFVLEGWEAVRAKKAKLEPFDDLYGRVREAGMFPTLDEENVRHRIVSALAADELGEEILSG</sequence>
<keyword evidence="3 8" id="KW-0479">Metal-binding</keyword>
<keyword evidence="2 8" id="KW-0540">Nuclease</keyword>
<comment type="function">
    <text evidence="8">Endonuclease IV plays a role in DNA repair. It cleaves phosphodiester bonds at apurinic or apyrimidinic (AP) sites, generating a 3'-hydroxyl group and a 5'-terminal sugar phosphate.</text>
</comment>
<evidence type="ECO:0000256" key="3">
    <source>
        <dbReference type="ARBA" id="ARBA00022723"/>
    </source>
</evidence>
<name>A0A2T5GAA2_9BACL</name>
<dbReference type="CDD" id="cd00019">
    <property type="entry name" value="AP2Ec"/>
    <property type="match status" value="1"/>
</dbReference>
<feature type="binding site" evidence="8">
    <location>
        <position position="180"/>
    </location>
    <ligand>
        <name>Zn(2+)</name>
        <dbReference type="ChEBI" id="CHEBI:29105"/>
        <label>1</label>
    </ligand>
</feature>
<feature type="binding site" evidence="8">
    <location>
        <position position="213"/>
    </location>
    <ligand>
        <name>Zn(2+)</name>
        <dbReference type="ChEBI" id="CHEBI:29105"/>
        <label>2</label>
    </ligand>
</feature>
<dbReference type="PROSITE" id="PS51432">
    <property type="entry name" value="AP_NUCLEASE_F2_4"/>
    <property type="match status" value="1"/>
</dbReference>
<dbReference type="PANTHER" id="PTHR21445:SF0">
    <property type="entry name" value="APURINIC-APYRIMIDINIC ENDONUCLEASE"/>
    <property type="match status" value="1"/>
</dbReference>
<proteinExistence type="inferred from homology"/>
<dbReference type="GO" id="GO:0003906">
    <property type="term" value="F:DNA-(apurinic or apyrimidinic site) endonuclease activity"/>
    <property type="evidence" value="ECO:0007669"/>
    <property type="project" value="TreeGrafter"/>
</dbReference>
<evidence type="ECO:0000256" key="6">
    <source>
        <dbReference type="ARBA" id="ARBA00022833"/>
    </source>
</evidence>
<dbReference type="GO" id="GO:0006284">
    <property type="term" value="P:base-excision repair"/>
    <property type="evidence" value="ECO:0007669"/>
    <property type="project" value="TreeGrafter"/>
</dbReference>
<feature type="binding site" evidence="8">
    <location>
        <position position="261"/>
    </location>
    <ligand>
        <name>Zn(2+)</name>
        <dbReference type="ChEBI" id="CHEBI:29105"/>
        <label>3</label>
    </ligand>
</feature>
<dbReference type="InterPro" id="IPR018246">
    <property type="entry name" value="AP_endonuc_F2_Zn_BS"/>
</dbReference>
<dbReference type="PROSITE" id="PS00731">
    <property type="entry name" value="AP_NUCLEASE_F2_3"/>
    <property type="match status" value="1"/>
</dbReference>
<evidence type="ECO:0000256" key="2">
    <source>
        <dbReference type="ARBA" id="ARBA00022722"/>
    </source>
</evidence>
<protein>
    <recommendedName>
        <fullName evidence="8">Probable endonuclease 4</fullName>
        <ecNumber evidence="8">3.1.21.2</ecNumber>
    </recommendedName>
    <alternativeName>
        <fullName evidence="8">Endodeoxyribonuclease IV</fullName>
    </alternativeName>
    <alternativeName>
        <fullName evidence="8">Endonuclease IV</fullName>
    </alternativeName>
</protein>
<dbReference type="InterPro" id="IPR013022">
    <property type="entry name" value="Xyl_isomerase-like_TIM-brl"/>
</dbReference>
<keyword evidence="6 8" id="KW-0862">Zinc</keyword>
<dbReference type="Proteomes" id="UP000244016">
    <property type="component" value="Unassembled WGS sequence"/>
</dbReference>
<keyword evidence="7 8" id="KW-0234">DNA repair</keyword>
<dbReference type="SUPFAM" id="SSF51658">
    <property type="entry name" value="Xylose isomerase-like"/>
    <property type="match status" value="1"/>
</dbReference>
<evidence type="ECO:0000259" key="9">
    <source>
        <dbReference type="Pfam" id="PF01261"/>
    </source>
</evidence>
<dbReference type="GO" id="GO:0008081">
    <property type="term" value="F:phosphoric diester hydrolase activity"/>
    <property type="evidence" value="ECO:0007669"/>
    <property type="project" value="TreeGrafter"/>
</dbReference>
<dbReference type="FunFam" id="3.20.20.150:FF:000001">
    <property type="entry name" value="Probable endonuclease 4"/>
    <property type="match status" value="1"/>
</dbReference>
<feature type="binding site" evidence="8">
    <location>
        <position position="216"/>
    </location>
    <ligand>
        <name>Zn(2+)</name>
        <dbReference type="ChEBI" id="CHEBI:29105"/>
        <label>3</label>
    </ligand>
</feature>
<keyword evidence="5 8" id="KW-0378">Hydrolase</keyword>
<keyword evidence="8 10" id="KW-0255">Endonuclease</keyword>
<evidence type="ECO:0000313" key="11">
    <source>
        <dbReference type="Proteomes" id="UP000244016"/>
    </source>
</evidence>
<dbReference type="GO" id="GO:0003677">
    <property type="term" value="F:DNA binding"/>
    <property type="evidence" value="ECO:0007669"/>
    <property type="project" value="InterPro"/>
</dbReference>
<dbReference type="InterPro" id="IPR001719">
    <property type="entry name" value="AP_endonuc_2"/>
</dbReference>